<feature type="transmembrane region" description="Helical" evidence="1">
    <location>
        <begin position="12"/>
        <end position="34"/>
    </location>
</feature>
<name>A0A179BKD4_ACIFR</name>
<keyword evidence="4" id="KW-1185">Reference proteome</keyword>
<dbReference type="RefSeq" id="WP_064218483.1">
    <property type="nucleotide sequence ID" value="NZ_LVXZ01000046.1"/>
</dbReference>
<sequence>MNDRGAPDQGSDIPGFVVALIALAVLAVLAWLLAHAALVSLWLWVKSGEIAAIRFFDLSDPARLRHLAHALATVRAEHLQARVRLATVSAVNQRIGRYIGPVCALPILIFAFIVFRARQKRLRGFTTEEVVEAIQERYPWGRYWNLHIHAMDPHSGPFALALRPWDLARQMDAAHWEPEGSDHLVIRPERFAAYYTEQLGSDDLRHLHPAVAALVYAILPQVTGDGKTTYARLAHLTRRATDDRKDPLRGVREMTARDIPWTPTAEESAAWREIAGNHHYARTQVLALVARARASGLLPPVWMLWLKGVDRDLYYAIQSLGNGGMAFVEGAGILAHYRAEKAAGRALVTPQIEDAVAGIEAALKQVRG</sequence>
<dbReference type="OrthoDB" id="5616932at2"/>
<feature type="domain" description="DotM C-terminal cytoplasmic" evidence="2">
    <location>
        <begin position="195"/>
        <end position="360"/>
    </location>
</feature>
<dbReference type="Proteomes" id="UP000078302">
    <property type="component" value="Unassembled WGS sequence"/>
</dbReference>
<evidence type="ECO:0000256" key="1">
    <source>
        <dbReference type="SAM" id="Phobius"/>
    </source>
</evidence>
<protein>
    <recommendedName>
        <fullName evidence="2">DotM C-terminal cytoplasmic domain-containing protein</fullName>
    </recommendedName>
</protein>
<gene>
    <name evidence="3" type="ORF">A4H96_04500</name>
</gene>
<organism evidence="3 4">
    <name type="scientific">Acidithiobacillus ferrooxidans</name>
    <name type="common">Thiobacillus ferrooxidans</name>
    <dbReference type="NCBI Taxonomy" id="920"/>
    <lineage>
        <taxon>Bacteria</taxon>
        <taxon>Pseudomonadati</taxon>
        <taxon>Pseudomonadota</taxon>
        <taxon>Acidithiobacillia</taxon>
        <taxon>Acidithiobacillales</taxon>
        <taxon>Acidithiobacillaceae</taxon>
        <taxon>Acidithiobacillus</taxon>
    </lineage>
</organism>
<comment type="caution">
    <text evidence="3">The sequence shown here is derived from an EMBL/GenBank/DDBJ whole genome shotgun (WGS) entry which is preliminary data.</text>
</comment>
<dbReference type="EMBL" id="LVXZ01000046">
    <property type="protein sequence ID" value="OAP92176.1"/>
    <property type="molecule type" value="Genomic_DNA"/>
</dbReference>
<evidence type="ECO:0000313" key="4">
    <source>
        <dbReference type="Proteomes" id="UP000078302"/>
    </source>
</evidence>
<dbReference type="InterPro" id="IPR056464">
    <property type="entry name" value="DotM_C"/>
</dbReference>
<keyword evidence="1" id="KW-0472">Membrane</keyword>
<dbReference type="Pfam" id="PF23127">
    <property type="entry name" value="DotM_C"/>
    <property type="match status" value="1"/>
</dbReference>
<accession>A0A179BKD4</accession>
<feature type="transmembrane region" description="Helical" evidence="1">
    <location>
        <begin position="95"/>
        <end position="115"/>
    </location>
</feature>
<evidence type="ECO:0000259" key="2">
    <source>
        <dbReference type="Pfam" id="PF23127"/>
    </source>
</evidence>
<reference evidence="3 4" key="1">
    <citation type="submission" date="2016-04" db="EMBL/GenBank/DDBJ databases">
        <title>Acidithiobacillus ferrooxidans genome sequencing and assembly.</title>
        <authorList>
            <person name="Zhou Z."/>
        </authorList>
    </citation>
    <scope>NUCLEOTIDE SEQUENCE [LARGE SCALE GENOMIC DNA]</scope>
    <source>
        <strain evidence="3 4">BY0502</strain>
    </source>
</reference>
<keyword evidence="1" id="KW-0812">Transmembrane</keyword>
<keyword evidence="1" id="KW-1133">Transmembrane helix</keyword>
<evidence type="ECO:0000313" key="3">
    <source>
        <dbReference type="EMBL" id="OAP92176.1"/>
    </source>
</evidence>
<proteinExistence type="predicted"/>
<dbReference type="AlphaFoldDB" id="A0A179BKD4"/>